<evidence type="ECO:0000313" key="2">
    <source>
        <dbReference type="EMBL" id="KKL65798.1"/>
    </source>
</evidence>
<evidence type="ECO:0000256" key="1">
    <source>
        <dbReference type="SAM" id="MobiDB-lite"/>
    </source>
</evidence>
<dbReference type="AlphaFoldDB" id="A0A0F9DVD9"/>
<feature type="region of interest" description="Disordered" evidence="1">
    <location>
        <begin position="1"/>
        <end position="21"/>
    </location>
</feature>
<proteinExistence type="predicted"/>
<protein>
    <submittedName>
        <fullName evidence="2">Uncharacterized protein</fullName>
    </submittedName>
</protein>
<organism evidence="2">
    <name type="scientific">marine sediment metagenome</name>
    <dbReference type="NCBI Taxonomy" id="412755"/>
    <lineage>
        <taxon>unclassified sequences</taxon>
        <taxon>metagenomes</taxon>
        <taxon>ecological metagenomes</taxon>
    </lineage>
</organism>
<dbReference type="EMBL" id="LAZR01027416">
    <property type="protein sequence ID" value="KKL65798.1"/>
    <property type="molecule type" value="Genomic_DNA"/>
</dbReference>
<accession>A0A0F9DVD9</accession>
<reference evidence="2" key="1">
    <citation type="journal article" date="2015" name="Nature">
        <title>Complex archaea that bridge the gap between prokaryotes and eukaryotes.</title>
        <authorList>
            <person name="Spang A."/>
            <person name="Saw J.H."/>
            <person name="Jorgensen S.L."/>
            <person name="Zaremba-Niedzwiedzka K."/>
            <person name="Martijn J."/>
            <person name="Lind A.E."/>
            <person name="van Eijk R."/>
            <person name="Schleper C."/>
            <person name="Guy L."/>
            <person name="Ettema T.J."/>
        </authorList>
    </citation>
    <scope>NUCLEOTIDE SEQUENCE</scope>
</reference>
<comment type="caution">
    <text evidence="2">The sequence shown here is derived from an EMBL/GenBank/DDBJ whole genome shotgun (WGS) entry which is preliminary data.</text>
</comment>
<feature type="non-terminal residue" evidence="2">
    <location>
        <position position="263"/>
    </location>
</feature>
<feature type="region of interest" description="Disordered" evidence="1">
    <location>
        <begin position="239"/>
        <end position="263"/>
    </location>
</feature>
<name>A0A0F9DVD9_9ZZZZ</name>
<gene>
    <name evidence="2" type="ORF">LCGC14_2151350</name>
</gene>
<feature type="region of interest" description="Disordered" evidence="1">
    <location>
        <begin position="172"/>
        <end position="206"/>
    </location>
</feature>
<sequence length="263" mass="28165">MPLSPWMQEPALAPQSEEKPYNWRDTKGGRAVEGVGDWFSKGFNRWRGSGGFTTPLMPEHFDPTTQPDWSRIAGQASLGVGAAAGLTAGALAAGPAVLPWLRSAMPSMTSRAGLQLGQTPLREGLKAINPLDNKMRTLMGAGAGWLGWQNRPAWLMGGYQAPKQDYFEHNYPAGPSLADYQPAPTDPDGGSTSPDGLYMPGGNVGGQPTEMTLEDGTRVWYNPLGGINGTGDWERIAARPMPPAGLSASQQLAESQRQREAEM</sequence>